<dbReference type="InterPro" id="IPR001173">
    <property type="entry name" value="Glyco_trans_2-like"/>
</dbReference>
<evidence type="ECO:0000313" key="4">
    <source>
        <dbReference type="EMBL" id="GHG72518.1"/>
    </source>
</evidence>
<keyword evidence="5" id="KW-1185">Reference proteome</keyword>
<dbReference type="Pfam" id="PF00535">
    <property type="entry name" value="Glycos_transf_2"/>
    <property type="match status" value="1"/>
</dbReference>
<evidence type="ECO:0000313" key="5">
    <source>
        <dbReference type="Proteomes" id="UP000659697"/>
    </source>
</evidence>
<name>A0ABQ3L2C5_9ALTE</name>
<evidence type="ECO:0000256" key="2">
    <source>
        <dbReference type="ARBA" id="ARBA00022679"/>
    </source>
</evidence>
<accession>A0ABQ3L2C5</accession>
<sequence length="317" mass="35595">MDQTIYLSLIIPFYNVGENFKPLLASLEQQLIPGVEAVLICDGATDGSLEVARQHLAESAVPFRYQLIAQTNAGVSAARNKGIAQARGSYIGFVDADDVLLQGYSSTLLDVIKQQQPDLIEMGFKRFSKTEQLATAKSRYLHKKEGLQACHKVALATFKTNRWYPWLRVYRKAMINNFAFPLNVGFCEDLMAIPALYQHAKTLFCIRQPLYGYREHAASATFNVKPEALLALKHFSLAISKGEDYADLPSKWRSVLQFNLAYLLLKMHKTSPGNQQLSPVLTAHLRTMGRRHMLTPGMSLRKKLRLAFPNALYAAKS</sequence>
<evidence type="ECO:0000256" key="1">
    <source>
        <dbReference type="ARBA" id="ARBA00022676"/>
    </source>
</evidence>
<dbReference type="SUPFAM" id="SSF53448">
    <property type="entry name" value="Nucleotide-diphospho-sugar transferases"/>
    <property type="match status" value="1"/>
</dbReference>
<dbReference type="EMBL" id="BNAO01000006">
    <property type="protein sequence ID" value="GHG72518.1"/>
    <property type="molecule type" value="Genomic_DNA"/>
</dbReference>
<feature type="domain" description="Glycosyltransferase 2-like" evidence="3">
    <location>
        <begin position="8"/>
        <end position="140"/>
    </location>
</feature>
<gene>
    <name evidence="4" type="ORF">GCM10010919_24880</name>
</gene>
<dbReference type="CDD" id="cd00761">
    <property type="entry name" value="Glyco_tranf_GTA_type"/>
    <property type="match status" value="1"/>
</dbReference>
<evidence type="ECO:0000259" key="3">
    <source>
        <dbReference type="Pfam" id="PF00535"/>
    </source>
</evidence>
<dbReference type="PANTHER" id="PTHR22916:SF51">
    <property type="entry name" value="GLYCOSYLTRANSFERASE EPSH-RELATED"/>
    <property type="match status" value="1"/>
</dbReference>
<dbReference type="Gene3D" id="3.90.550.10">
    <property type="entry name" value="Spore Coat Polysaccharide Biosynthesis Protein SpsA, Chain A"/>
    <property type="match status" value="1"/>
</dbReference>
<protein>
    <recommendedName>
        <fullName evidence="3">Glycosyltransferase 2-like domain-containing protein</fullName>
    </recommendedName>
</protein>
<reference evidence="5" key="1">
    <citation type="journal article" date="2019" name="Int. J. Syst. Evol. Microbiol.">
        <title>The Global Catalogue of Microorganisms (GCM) 10K type strain sequencing project: providing services to taxonomists for standard genome sequencing and annotation.</title>
        <authorList>
            <consortium name="The Broad Institute Genomics Platform"/>
            <consortium name="The Broad Institute Genome Sequencing Center for Infectious Disease"/>
            <person name="Wu L."/>
            <person name="Ma J."/>
        </authorList>
    </citation>
    <scope>NUCLEOTIDE SEQUENCE [LARGE SCALE GENOMIC DNA]</scope>
    <source>
        <strain evidence="5">CGMCC 1.7003</strain>
    </source>
</reference>
<proteinExistence type="predicted"/>
<dbReference type="PANTHER" id="PTHR22916">
    <property type="entry name" value="GLYCOSYLTRANSFERASE"/>
    <property type="match status" value="1"/>
</dbReference>
<keyword evidence="2" id="KW-0808">Transferase</keyword>
<keyword evidence="1" id="KW-0328">Glycosyltransferase</keyword>
<dbReference type="InterPro" id="IPR029044">
    <property type="entry name" value="Nucleotide-diphossugar_trans"/>
</dbReference>
<dbReference type="RefSeq" id="WP_189433343.1">
    <property type="nucleotide sequence ID" value="NZ_BNAO01000006.1"/>
</dbReference>
<dbReference type="Proteomes" id="UP000659697">
    <property type="component" value="Unassembled WGS sequence"/>
</dbReference>
<comment type="caution">
    <text evidence="4">The sequence shown here is derived from an EMBL/GenBank/DDBJ whole genome shotgun (WGS) entry which is preliminary data.</text>
</comment>
<organism evidence="4 5">
    <name type="scientific">Alishewanella longhuensis</name>
    <dbReference type="NCBI Taxonomy" id="1091037"/>
    <lineage>
        <taxon>Bacteria</taxon>
        <taxon>Pseudomonadati</taxon>
        <taxon>Pseudomonadota</taxon>
        <taxon>Gammaproteobacteria</taxon>
        <taxon>Alteromonadales</taxon>
        <taxon>Alteromonadaceae</taxon>
        <taxon>Alishewanella</taxon>
    </lineage>
</organism>